<keyword evidence="12" id="KW-1185">Reference proteome</keyword>
<evidence type="ECO:0000256" key="7">
    <source>
        <dbReference type="ARBA" id="ARBA00023295"/>
    </source>
</evidence>
<feature type="region of interest" description="Disordered" evidence="9">
    <location>
        <begin position="402"/>
        <end position="437"/>
    </location>
</feature>
<accession>A0ABR0SRF4</accession>
<sequence length="459" mass="49984">MAITMTMHFSMFMLLTLSTCVNSLNIDFDSSESIKAGAGSIAYGLMKYYTGNNTGQIPGNLSAPYYWWETGAMFGSLIDYWALTDDDAYNDVVKQGMIYQIGPDNDFRPRNQSAAEANDDQGMWAMAAMSAVETEFSGASKEQSQWLTIVEAVFNEYVSRWDKKQCDGGLRWQISPLLNGYNYKNSISNGCFFNIASRLYQQTKNETYSNWAAIIFQWEQKVGLISESYAVLDGLSLGDSTCSNINKLESSQNTGIFLHGSAVMYNTTQDDTWKTRLNGLLKNAQAKFFREGVMLEPMCEGVRLCNIDMQSFKGFLIRPLTTMMQLAPYTVDTIKPLLMSTAKAAAVACSGSPSTGFMGHSGTACGFSWISHGNDSFDGLVGVGEQMNALSAVLSTLSTNLGSSHDKGTGTGEAHQPSASTGQSSSHGSNGSKSNGHRLSVGIQMTGLIAVVMMYQAFL</sequence>
<evidence type="ECO:0000256" key="1">
    <source>
        <dbReference type="ARBA" id="ARBA00001452"/>
    </source>
</evidence>
<gene>
    <name evidence="11" type="ORF">PT974_03132</name>
</gene>
<keyword evidence="6" id="KW-0325">Glycoprotein</keyword>
<dbReference type="PANTHER" id="PTHR12145:SF41">
    <property type="entry name" value="MANNAN ENDO-1,6-ALPHA-MANNOSIDASE"/>
    <property type="match status" value="1"/>
</dbReference>
<evidence type="ECO:0000256" key="8">
    <source>
        <dbReference type="PIRNR" id="PIRNR016302"/>
    </source>
</evidence>
<comment type="caution">
    <text evidence="11">The sequence shown here is derived from an EMBL/GenBank/DDBJ whole genome shotgun (WGS) entry which is preliminary data.</text>
</comment>
<dbReference type="InterPro" id="IPR008928">
    <property type="entry name" value="6-hairpin_glycosidase_sf"/>
</dbReference>
<keyword evidence="4 10" id="KW-0732">Signal</keyword>
<feature type="chain" id="PRO_5046811625" description="Mannan endo-1,6-alpha-mannosidase" evidence="10">
    <location>
        <begin position="24"/>
        <end position="459"/>
    </location>
</feature>
<dbReference type="EMBL" id="JAVFKD010000004">
    <property type="protein sequence ID" value="KAK5994749.1"/>
    <property type="molecule type" value="Genomic_DNA"/>
</dbReference>
<keyword evidence="7 8" id="KW-0326">Glycosidase</keyword>
<evidence type="ECO:0000256" key="5">
    <source>
        <dbReference type="ARBA" id="ARBA00022801"/>
    </source>
</evidence>
<evidence type="ECO:0000256" key="3">
    <source>
        <dbReference type="ARBA" id="ARBA00012350"/>
    </source>
</evidence>
<evidence type="ECO:0000256" key="4">
    <source>
        <dbReference type="ARBA" id="ARBA00022729"/>
    </source>
</evidence>
<proteinExistence type="inferred from homology"/>
<comment type="similarity">
    <text evidence="2 8">Belongs to the glycosyl hydrolase 76 family.</text>
</comment>
<dbReference type="PANTHER" id="PTHR12145">
    <property type="entry name" value="MANNAN ENDO-1,6-ALPHA-MANNOSIDASE DCW1"/>
    <property type="match status" value="1"/>
</dbReference>
<name>A0ABR0SRF4_9HYPO</name>
<dbReference type="EC" id="3.2.1.101" evidence="3 8"/>
<dbReference type="Gene3D" id="1.50.10.20">
    <property type="match status" value="1"/>
</dbReference>
<evidence type="ECO:0000313" key="11">
    <source>
        <dbReference type="EMBL" id="KAK5994749.1"/>
    </source>
</evidence>
<dbReference type="InterPro" id="IPR005198">
    <property type="entry name" value="Glyco_hydro_76"/>
</dbReference>
<comment type="catalytic activity">
    <reaction evidence="1 8">
        <text>Random hydrolysis of (1-&gt;6)-alpha-D-mannosidic linkages in unbranched (1-&gt;6)-mannans.</text>
        <dbReference type="EC" id="3.2.1.101"/>
    </reaction>
</comment>
<dbReference type="SUPFAM" id="SSF48208">
    <property type="entry name" value="Six-hairpin glycosidases"/>
    <property type="match status" value="1"/>
</dbReference>
<protein>
    <recommendedName>
        <fullName evidence="3 8">Mannan endo-1,6-alpha-mannosidase</fullName>
        <ecNumber evidence="3 8">3.2.1.101</ecNumber>
    </recommendedName>
</protein>
<organism evidence="11 12">
    <name type="scientific">Cladobotryum mycophilum</name>
    <dbReference type="NCBI Taxonomy" id="491253"/>
    <lineage>
        <taxon>Eukaryota</taxon>
        <taxon>Fungi</taxon>
        <taxon>Dikarya</taxon>
        <taxon>Ascomycota</taxon>
        <taxon>Pezizomycotina</taxon>
        <taxon>Sordariomycetes</taxon>
        <taxon>Hypocreomycetidae</taxon>
        <taxon>Hypocreales</taxon>
        <taxon>Hypocreaceae</taxon>
        <taxon>Cladobotryum</taxon>
    </lineage>
</organism>
<evidence type="ECO:0000313" key="12">
    <source>
        <dbReference type="Proteomes" id="UP001338125"/>
    </source>
</evidence>
<dbReference type="PIRSF" id="PIRSF016302">
    <property type="entry name" value="Man_a_manosd"/>
    <property type="match status" value="1"/>
</dbReference>
<evidence type="ECO:0000256" key="2">
    <source>
        <dbReference type="ARBA" id="ARBA00009699"/>
    </source>
</evidence>
<dbReference type="Proteomes" id="UP001338125">
    <property type="component" value="Unassembled WGS sequence"/>
</dbReference>
<dbReference type="Pfam" id="PF03663">
    <property type="entry name" value="Glyco_hydro_76"/>
    <property type="match status" value="1"/>
</dbReference>
<feature type="compositionally biased region" description="Low complexity" evidence="9">
    <location>
        <begin position="418"/>
        <end position="434"/>
    </location>
</feature>
<feature type="signal peptide" evidence="10">
    <location>
        <begin position="1"/>
        <end position="23"/>
    </location>
</feature>
<reference evidence="11 12" key="1">
    <citation type="submission" date="2024-01" db="EMBL/GenBank/DDBJ databases">
        <title>Complete genome of Cladobotryum mycophilum ATHUM6906.</title>
        <authorList>
            <person name="Christinaki A.C."/>
            <person name="Myridakis A.I."/>
            <person name="Kouvelis V.N."/>
        </authorList>
    </citation>
    <scope>NUCLEOTIDE SEQUENCE [LARGE SCALE GENOMIC DNA]</scope>
    <source>
        <strain evidence="11 12">ATHUM6906</strain>
    </source>
</reference>
<keyword evidence="5 8" id="KW-0378">Hydrolase</keyword>
<evidence type="ECO:0000256" key="9">
    <source>
        <dbReference type="SAM" id="MobiDB-lite"/>
    </source>
</evidence>
<evidence type="ECO:0000256" key="6">
    <source>
        <dbReference type="ARBA" id="ARBA00023180"/>
    </source>
</evidence>
<dbReference type="InterPro" id="IPR014480">
    <property type="entry name" value="Mannan-1_6-alpha_mannosidase"/>
</dbReference>
<evidence type="ECO:0000256" key="10">
    <source>
        <dbReference type="SAM" id="SignalP"/>
    </source>
</evidence>